<gene>
    <name evidence="2" type="ORF">F5890DRAFT_928170</name>
</gene>
<feature type="compositionally biased region" description="Polar residues" evidence="1">
    <location>
        <begin position="86"/>
        <end position="100"/>
    </location>
</feature>
<accession>A0AA38PPJ8</accession>
<name>A0AA38PPJ8_9AGAR</name>
<dbReference type="Proteomes" id="UP001163850">
    <property type="component" value="Unassembled WGS sequence"/>
</dbReference>
<sequence>MVVDQPQPQPSSTSTPRGSGMAMLLNPIHSGDEGERERTLSARPSPAPQQNPNFHHQSTSVPVRGDDGNPFLTVSVDSTSRRTPDFRNSTSPHPQPTSILKSPAPPEKAASPMPIIERTPTPLPNFHVSSLLLEQLHASLRASTSGLTVEELEQLRATCLGSVWRHRTEWDRDALVRELQDVVSDFVTEVGANANWSDLDDSS</sequence>
<dbReference type="AlphaFoldDB" id="A0AA38PPJ8"/>
<organism evidence="2 3">
    <name type="scientific">Lentinula detonsa</name>
    <dbReference type="NCBI Taxonomy" id="2804962"/>
    <lineage>
        <taxon>Eukaryota</taxon>
        <taxon>Fungi</taxon>
        <taxon>Dikarya</taxon>
        <taxon>Basidiomycota</taxon>
        <taxon>Agaricomycotina</taxon>
        <taxon>Agaricomycetes</taxon>
        <taxon>Agaricomycetidae</taxon>
        <taxon>Agaricales</taxon>
        <taxon>Marasmiineae</taxon>
        <taxon>Omphalotaceae</taxon>
        <taxon>Lentinula</taxon>
    </lineage>
</organism>
<evidence type="ECO:0000256" key="1">
    <source>
        <dbReference type="SAM" id="MobiDB-lite"/>
    </source>
</evidence>
<protein>
    <submittedName>
        <fullName evidence="2">Uncharacterized protein</fullName>
    </submittedName>
</protein>
<evidence type="ECO:0000313" key="3">
    <source>
        <dbReference type="Proteomes" id="UP001163850"/>
    </source>
</evidence>
<dbReference type="EMBL" id="MU802331">
    <property type="protein sequence ID" value="KAJ3979488.1"/>
    <property type="molecule type" value="Genomic_DNA"/>
</dbReference>
<reference evidence="2" key="1">
    <citation type="submission" date="2022-08" db="EMBL/GenBank/DDBJ databases">
        <authorList>
            <consortium name="DOE Joint Genome Institute"/>
            <person name="Min B."/>
            <person name="Riley R."/>
            <person name="Sierra-Patev S."/>
            <person name="Naranjo-Ortiz M."/>
            <person name="Looney B."/>
            <person name="Konkel Z."/>
            <person name="Slot J.C."/>
            <person name="Sakamoto Y."/>
            <person name="Steenwyk J.L."/>
            <person name="Rokas A."/>
            <person name="Carro J."/>
            <person name="Camarero S."/>
            <person name="Ferreira P."/>
            <person name="Molpeceres G."/>
            <person name="Ruiz-Duenas F.J."/>
            <person name="Serrano A."/>
            <person name="Henrissat B."/>
            <person name="Drula E."/>
            <person name="Hughes K.W."/>
            <person name="Mata J.L."/>
            <person name="Ishikawa N.K."/>
            <person name="Vargas-Isla R."/>
            <person name="Ushijima S."/>
            <person name="Smith C.A."/>
            <person name="Ahrendt S."/>
            <person name="Andreopoulos W."/>
            <person name="He G."/>
            <person name="Labutti K."/>
            <person name="Lipzen A."/>
            <person name="Ng V."/>
            <person name="Sandor L."/>
            <person name="Barry K."/>
            <person name="Martinez A.T."/>
            <person name="Xiao Y."/>
            <person name="Gibbons J.G."/>
            <person name="Terashima K."/>
            <person name="Hibbett D.S."/>
            <person name="Grigoriev I.V."/>
        </authorList>
    </citation>
    <scope>NUCLEOTIDE SEQUENCE</scope>
    <source>
        <strain evidence="2">TFB7829</strain>
    </source>
</reference>
<proteinExistence type="predicted"/>
<comment type="caution">
    <text evidence="2">The sequence shown here is derived from an EMBL/GenBank/DDBJ whole genome shotgun (WGS) entry which is preliminary data.</text>
</comment>
<feature type="compositionally biased region" description="Basic and acidic residues" evidence="1">
    <location>
        <begin position="30"/>
        <end position="40"/>
    </location>
</feature>
<evidence type="ECO:0000313" key="2">
    <source>
        <dbReference type="EMBL" id="KAJ3979488.1"/>
    </source>
</evidence>
<feature type="compositionally biased region" description="Polar residues" evidence="1">
    <location>
        <begin position="48"/>
        <end position="61"/>
    </location>
</feature>
<feature type="region of interest" description="Disordered" evidence="1">
    <location>
        <begin position="1"/>
        <end position="113"/>
    </location>
</feature>